<dbReference type="STRING" id="930990.A0A067MA29"/>
<dbReference type="EMBL" id="KL198090">
    <property type="protein sequence ID" value="KDQ08446.1"/>
    <property type="molecule type" value="Genomic_DNA"/>
</dbReference>
<dbReference type="AlphaFoldDB" id="A0A067MA29"/>
<keyword evidence="1" id="KW-0732">Signal</keyword>
<reference evidence="3" key="1">
    <citation type="journal article" date="2014" name="Proc. Natl. Acad. Sci. U.S.A.">
        <title>Extensive sampling of basidiomycete genomes demonstrates inadequacy of the white-rot/brown-rot paradigm for wood decay fungi.</title>
        <authorList>
            <person name="Riley R."/>
            <person name="Salamov A.A."/>
            <person name="Brown D.W."/>
            <person name="Nagy L.G."/>
            <person name="Floudas D."/>
            <person name="Held B.W."/>
            <person name="Levasseur A."/>
            <person name="Lombard V."/>
            <person name="Morin E."/>
            <person name="Otillar R."/>
            <person name="Lindquist E.A."/>
            <person name="Sun H."/>
            <person name="LaButti K.M."/>
            <person name="Schmutz J."/>
            <person name="Jabbour D."/>
            <person name="Luo H."/>
            <person name="Baker S.E."/>
            <person name="Pisabarro A.G."/>
            <person name="Walton J.D."/>
            <person name="Blanchette R.A."/>
            <person name="Henrissat B."/>
            <person name="Martin F."/>
            <person name="Cullen D."/>
            <person name="Hibbett D.S."/>
            <person name="Grigoriev I.V."/>
        </authorList>
    </citation>
    <scope>NUCLEOTIDE SEQUENCE [LARGE SCALE GENOMIC DNA]</scope>
    <source>
        <strain evidence="3">FD-172 SS1</strain>
    </source>
</reference>
<proteinExistence type="predicted"/>
<dbReference type="OrthoDB" id="6613063at2759"/>
<evidence type="ECO:0000256" key="1">
    <source>
        <dbReference type="SAM" id="SignalP"/>
    </source>
</evidence>
<sequence>MTAPDVLGECRVLVRLLVLFGNLHAILHIADTIEQCGPAWAYWCFALERFCGLPQRTIRNRRFPFASLNRRVRDLAQLDQIKTRYNLWEVLDLSTHRRVKEKEIRILGCKFNPQYLFLTKRTLRLDPSHQLLYQRIRDHVQTTFGITLDVAAT</sequence>
<gene>
    <name evidence="2" type="ORF">BOTBODRAFT_179804</name>
</gene>
<dbReference type="Proteomes" id="UP000027195">
    <property type="component" value="Unassembled WGS sequence"/>
</dbReference>
<feature type="chain" id="PRO_5001641123" evidence="1">
    <location>
        <begin position="26"/>
        <end position="153"/>
    </location>
</feature>
<protein>
    <submittedName>
        <fullName evidence="2">Uncharacterized protein</fullName>
    </submittedName>
</protein>
<dbReference type="HOGENOM" id="CLU_1712969_0_0_1"/>
<organism evidence="2 3">
    <name type="scientific">Botryobasidium botryosum (strain FD-172 SS1)</name>
    <dbReference type="NCBI Taxonomy" id="930990"/>
    <lineage>
        <taxon>Eukaryota</taxon>
        <taxon>Fungi</taxon>
        <taxon>Dikarya</taxon>
        <taxon>Basidiomycota</taxon>
        <taxon>Agaricomycotina</taxon>
        <taxon>Agaricomycetes</taxon>
        <taxon>Cantharellales</taxon>
        <taxon>Botryobasidiaceae</taxon>
        <taxon>Botryobasidium</taxon>
    </lineage>
</organism>
<keyword evidence="3" id="KW-1185">Reference proteome</keyword>
<name>A0A067MA29_BOTB1</name>
<dbReference type="InParanoid" id="A0A067MA29"/>
<accession>A0A067MA29</accession>
<evidence type="ECO:0000313" key="2">
    <source>
        <dbReference type="EMBL" id="KDQ08446.1"/>
    </source>
</evidence>
<evidence type="ECO:0000313" key="3">
    <source>
        <dbReference type="Proteomes" id="UP000027195"/>
    </source>
</evidence>
<feature type="signal peptide" evidence="1">
    <location>
        <begin position="1"/>
        <end position="25"/>
    </location>
</feature>